<dbReference type="Proteomes" id="UP001157914">
    <property type="component" value="Unassembled WGS sequence"/>
</dbReference>
<accession>A0ABY1PK95</accession>
<dbReference type="EMBL" id="FXTT01000007">
    <property type="protein sequence ID" value="SMP36102.1"/>
    <property type="molecule type" value="Genomic_DNA"/>
</dbReference>
<feature type="compositionally biased region" description="Basic and acidic residues" evidence="1">
    <location>
        <begin position="1"/>
        <end position="14"/>
    </location>
</feature>
<reference evidence="2 3" key="1">
    <citation type="submission" date="2017-05" db="EMBL/GenBank/DDBJ databases">
        <authorList>
            <person name="Varghese N."/>
            <person name="Submissions S."/>
        </authorList>
    </citation>
    <scope>NUCLEOTIDE SEQUENCE [LARGE SCALE GENOMIC DNA]</scope>
    <source>
        <strain evidence="2 3">DSM 15949</strain>
    </source>
</reference>
<feature type="region of interest" description="Disordered" evidence="1">
    <location>
        <begin position="1"/>
        <end position="27"/>
    </location>
</feature>
<keyword evidence="3" id="KW-1185">Reference proteome</keyword>
<proteinExistence type="predicted"/>
<dbReference type="Gene3D" id="3.40.50.280">
    <property type="entry name" value="Cobalamin-binding domain"/>
    <property type="match status" value="1"/>
</dbReference>
<evidence type="ECO:0000256" key="1">
    <source>
        <dbReference type="SAM" id="MobiDB-lite"/>
    </source>
</evidence>
<evidence type="ECO:0000313" key="3">
    <source>
        <dbReference type="Proteomes" id="UP001157914"/>
    </source>
</evidence>
<dbReference type="InterPro" id="IPR036724">
    <property type="entry name" value="Cobalamin-bd_sf"/>
</dbReference>
<gene>
    <name evidence="2" type="ORF">SAMN06265374_4117</name>
</gene>
<name>A0ABY1PK95_9HYPH</name>
<protein>
    <submittedName>
        <fullName evidence="2">Methylmalonyl-CoA mutase, cobalamin-binding subunit</fullName>
    </submittedName>
</protein>
<organism evidence="2 3">
    <name type="scientific">Roseibium denhamense</name>
    <dbReference type="NCBI Taxonomy" id="76305"/>
    <lineage>
        <taxon>Bacteria</taxon>
        <taxon>Pseudomonadati</taxon>
        <taxon>Pseudomonadota</taxon>
        <taxon>Alphaproteobacteria</taxon>
        <taxon>Hyphomicrobiales</taxon>
        <taxon>Stappiaceae</taxon>
        <taxon>Roseibium</taxon>
    </lineage>
</organism>
<dbReference type="RefSeq" id="WP_283404640.1">
    <property type="nucleotide sequence ID" value="NZ_BAAAEA010000005.1"/>
</dbReference>
<dbReference type="SUPFAM" id="SSF52242">
    <property type="entry name" value="Cobalamin (vitamin B12)-binding domain"/>
    <property type="match status" value="1"/>
</dbReference>
<comment type="caution">
    <text evidence="2">The sequence shown here is derived from an EMBL/GenBank/DDBJ whole genome shotgun (WGS) entry which is preliminary data.</text>
</comment>
<sequence length="304" mass="33386">MAYKDRDGSGEAKNKPAPSVSDSGRNISARNAGKLGFQDLTVLERTIRGRVSGLIGSKHPDLIQETDKDLRLSPELNARALQLPGAENAIGFRDLFMKALVTPDPRPHREVVDELLQSGIPLQTLAVMLFFPVATRLGYYWCNDETDFMDIAVASTRLAHIVNHLTLSSQQDRPAPRSRRILLARSRDTQHTLGVTLVRLCFRDLGWIVDGGADMEIGDTLYSQLTLNHYDMVGLSIGHLAEVPDCRETIIRSRNCLGAKTTKIAVGGPAVLDEPSAFDEIGADYIASSVLSVFQLSDQVSVKY</sequence>
<evidence type="ECO:0000313" key="2">
    <source>
        <dbReference type="EMBL" id="SMP36102.1"/>
    </source>
</evidence>